<protein>
    <recommendedName>
        <fullName evidence="1">PSP1 C-terminal domain-containing protein</fullName>
    </recommendedName>
</protein>
<evidence type="ECO:0000313" key="3">
    <source>
        <dbReference type="Proteomes" id="UP000092555"/>
    </source>
</evidence>
<dbReference type="PANTHER" id="PTHR43830">
    <property type="entry name" value="PROTEIN PSP1"/>
    <property type="match status" value="1"/>
</dbReference>
<dbReference type="EMBL" id="LXTC01000004">
    <property type="protein sequence ID" value="OBA20676.1"/>
    <property type="molecule type" value="Genomic_DNA"/>
</dbReference>
<gene>
    <name evidence="2" type="ORF">METBIDRAFT_12636</name>
</gene>
<dbReference type="Proteomes" id="UP000092555">
    <property type="component" value="Unassembled WGS sequence"/>
</dbReference>
<accession>A0A1A0H9I4</accession>
<reference evidence="2 3" key="1">
    <citation type="submission" date="2016-05" db="EMBL/GenBank/DDBJ databases">
        <title>Comparative genomics of biotechnologically important yeasts.</title>
        <authorList>
            <consortium name="DOE Joint Genome Institute"/>
            <person name="Riley R."/>
            <person name="Haridas S."/>
            <person name="Wolfe K.H."/>
            <person name="Lopes M.R."/>
            <person name="Hittinger C.T."/>
            <person name="Goker M."/>
            <person name="Salamov A."/>
            <person name="Wisecaver J."/>
            <person name="Long T.M."/>
            <person name="Aerts A.L."/>
            <person name="Barry K."/>
            <person name="Choi C."/>
            <person name="Clum A."/>
            <person name="Coughlan A.Y."/>
            <person name="Deshpande S."/>
            <person name="Douglass A.P."/>
            <person name="Hanson S.J."/>
            <person name="Klenk H.-P."/>
            <person name="LaButti K."/>
            <person name="Lapidus A."/>
            <person name="Lindquist E."/>
            <person name="Lipzen A."/>
            <person name="Meier-kolthoff J.P."/>
            <person name="Ohm R.A."/>
            <person name="Otillar R.P."/>
            <person name="Pangilinan J."/>
            <person name="Peng Y."/>
            <person name="Rokas A."/>
            <person name="Rosa C.A."/>
            <person name="Scheuner C."/>
            <person name="Sibirny A.A."/>
            <person name="Slot J.C."/>
            <person name="Stielow J.B."/>
            <person name="Sun H."/>
            <person name="Kurtzman C.P."/>
            <person name="Blackwell M."/>
            <person name="Grigoriev I.V."/>
            <person name="Jeffries T.W."/>
        </authorList>
    </citation>
    <scope>NUCLEOTIDE SEQUENCE [LARGE SCALE GENOMIC DNA]</scope>
    <source>
        <strain evidence="2 3">NRRL YB-4993</strain>
    </source>
</reference>
<dbReference type="InterPro" id="IPR047767">
    <property type="entry name" value="PSP1-like"/>
</dbReference>
<feature type="domain" description="PSP1 C-terminal" evidence="1">
    <location>
        <begin position="286"/>
        <end position="391"/>
    </location>
</feature>
<dbReference type="Pfam" id="PF04468">
    <property type="entry name" value="PSP1"/>
    <property type="match status" value="1"/>
</dbReference>
<dbReference type="AlphaFoldDB" id="A0A1A0H9I4"/>
<dbReference type="GeneID" id="30027221"/>
<dbReference type="OrthoDB" id="243127at2759"/>
<dbReference type="RefSeq" id="XP_018711198.1">
    <property type="nucleotide sequence ID" value="XM_018854245.1"/>
</dbReference>
<dbReference type="PANTHER" id="PTHR43830:SF3">
    <property type="entry name" value="PROTEIN PSP1"/>
    <property type="match status" value="1"/>
</dbReference>
<name>A0A1A0H9I4_9ASCO</name>
<proteinExistence type="predicted"/>
<organism evidence="2 3">
    <name type="scientific">Metschnikowia bicuspidata var. bicuspidata NRRL YB-4993</name>
    <dbReference type="NCBI Taxonomy" id="869754"/>
    <lineage>
        <taxon>Eukaryota</taxon>
        <taxon>Fungi</taxon>
        <taxon>Dikarya</taxon>
        <taxon>Ascomycota</taxon>
        <taxon>Saccharomycotina</taxon>
        <taxon>Pichiomycetes</taxon>
        <taxon>Metschnikowiaceae</taxon>
        <taxon>Metschnikowia</taxon>
    </lineage>
</organism>
<dbReference type="InterPro" id="IPR007557">
    <property type="entry name" value="PSP1_C"/>
</dbReference>
<dbReference type="PROSITE" id="PS51411">
    <property type="entry name" value="PSP1_C"/>
    <property type="match status" value="1"/>
</dbReference>
<keyword evidence="3" id="KW-1185">Reference proteome</keyword>
<sequence>MNFHTTAANFASQNVLPQSQQVVGVSSPTGYSTMLQDPHFCDSYQSQFQLIPPFPPIYPGPPVFADQYAFGDDESVQHPGLYHFSNLHLQLDHSNPPYEQNHSGQMRRYSLGEMSISRSTSIAPNPSVKLAQMYEEVSRYFDSDPCKRETIHNGGMISGLEKRFGTVTAEFKPPSFGKQELRKLKLVLVKFKAGRLDVYYIHRDSKEFSRLRIDDLVIVEADRGSDLGKVAQIDISYDESRRLKMHNTLEKKCFFIGRGNYRQGGSQSQGFKTKGKNVHLQLDAPKAISSLANSKDTEAIYRKIRDEEKACQITINVISSMLFLGLRIQRGNEPTKFEGEDIGQMEIVDAEYQFDRKKLTIYFTSPKRVNFRDLLTELFKLFKARIWFEPVQSRSIPFRCLPHASNDSSDLTTFHVRSKSCESRKNLTSKNNGWRLSPRREAERRDWDFQQSPRFGCVEPNSSRMPKQRYSSKSQDAQVKASLDFLRQQNDFSASLPNAKRYGSNARISDKRCIG</sequence>
<evidence type="ECO:0000259" key="1">
    <source>
        <dbReference type="PROSITE" id="PS51411"/>
    </source>
</evidence>
<dbReference type="GO" id="GO:0005737">
    <property type="term" value="C:cytoplasm"/>
    <property type="evidence" value="ECO:0007669"/>
    <property type="project" value="TreeGrafter"/>
</dbReference>
<evidence type="ECO:0000313" key="2">
    <source>
        <dbReference type="EMBL" id="OBA20676.1"/>
    </source>
</evidence>
<comment type="caution">
    <text evidence="2">The sequence shown here is derived from an EMBL/GenBank/DDBJ whole genome shotgun (WGS) entry which is preliminary data.</text>
</comment>